<evidence type="ECO:0000313" key="1">
    <source>
        <dbReference type="EMBL" id="JAH51215.1"/>
    </source>
</evidence>
<protein>
    <submittedName>
        <fullName evidence="1">Uncharacterized protein</fullName>
    </submittedName>
</protein>
<sequence>MPHSTTGGARTPQAETSQWSLISTEIELTQVWL</sequence>
<dbReference type="AlphaFoldDB" id="A0A0E9TE71"/>
<reference evidence="1" key="2">
    <citation type="journal article" date="2015" name="Fish Shellfish Immunol.">
        <title>Early steps in the European eel (Anguilla anguilla)-Vibrio vulnificus interaction in the gills: Role of the RtxA13 toxin.</title>
        <authorList>
            <person name="Callol A."/>
            <person name="Pajuelo D."/>
            <person name="Ebbesson L."/>
            <person name="Teles M."/>
            <person name="MacKenzie S."/>
            <person name="Amaro C."/>
        </authorList>
    </citation>
    <scope>NUCLEOTIDE SEQUENCE</scope>
</reference>
<name>A0A0E9TE71_ANGAN</name>
<proteinExistence type="predicted"/>
<accession>A0A0E9TE71</accession>
<organism evidence="1">
    <name type="scientific">Anguilla anguilla</name>
    <name type="common">European freshwater eel</name>
    <name type="synonym">Muraena anguilla</name>
    <dbReference type="NCBI Taxonomy" id="7936"/>
    <lineage>
        <taxon>Eukaryota</taxon>
        <taxon>Metazoa</taxon>
        <taxon>Chordata</taxon>
        <taxon>Craniata</taxon>
        <taxon>Vertebrata</taxon>
        <taxon>Euteleostomi</taxon>
        <taxon>Actinopterygii</taxon>
        <taxon>Neopterygii</taxon>
        <taxon>Teleostei</taxon>
        <taxon>Anguilliformes</taxon>
        <taxon>Anguillidae</taxon>
        <taxon>Anguilla</taxon>
    </lineage>
</organism>
<dbReference type="EMBL" id="GBXM01057362">
    <property type="protein sequence ID" value="JAH51215.1"/>
    <property type="molecule type" value="Transcribed_RNA"/>
</dbReference>
<reference evidence="1" key="1">
    <citation type="submission" date="2014-11" db="EMBL/GenBank/DDBJ databases">
        <authorList>
            <person name="Amaro Gonzalez C."/>
        </authorList>
    </citation>
    <scope>NUCLEOTIDE SEQUENCE</scope>
</reference>